<protein>
    <submittedName>
        <fullName evidence="4">Proto-oncogene serine/threonine-protein kinase mos (inferred by orthology to a human protein)</fullName>
    </submittedName>
</protein>
<keyword evidence="3" id="KW-1185">Reference proteome</keyword>
<proteinExistence type="predicted"/>
<gene>
    <name evidence="2" type="ORF">ASIM_LOCUS804</name>
</gene>
<dbReference type="WBParaSite" id="ASIM_0000090701-mRNA-1">
    <property type="protein sequence ID" value="ASIM_0000090701-mRNA-1"/>
    <property type="gene ID" value="ASIM_0000090701"/>
</dbReference>
<organism evidence="4">
    <name type="scientific">Anisakis simplex</name>
    <name type="common">Herring worm</name>
    <dbReference type="NCBI Taxonomy" id="6269"/>
    <lineage>
        <taxon>Eukaryota</taxon>
        <taxon>Metazoa</taxon>
        <taxon>Ecdysozoa</taxon>
        <taxon>Nematoda</taxon>
        <taxon>Chromadorea</taxon>
        <taxon>Rhabditida</taxon>
        <taxon>Spirurina</taxon>
        <taxon>Ascaridomorpha</taxon>
        <taxon>Ascaridoidea</taxon>
        <taxon>Anisakidae</taxon>
        <taxon>Anisakis</taxon>
        <taxon>Anisakis simplex complex</taxon>
    </lineage>
</organism>
<dbReference type="EMBL" id="UYRR01000663">
    <property type="protein sequence ID" value="VDK18106.1"/>
    <property type="molecule type" value="Genomic_DNA"/>
</dbReference>
<evidence type="ECO:0000313" key="3">
    <source>
        <dbReference type="Proteomes" id="UP000267096"/>
    </source>
</evidence>
<dbReference type="Gene3D" id="3.30.200.20">
    <property type="entry name" value="Phosphorylase Kinase, domain 1"/>
    <property type="match status" value="1"/>
</dbReference>
<reference evidence="4" key="1">
    <citation type="submission" date="2017-02" db="UniProtKB">
        <authorList>
            <consortium name="WormBaseParasite"/>
        </authorList>
    </citation>
    <scope>IDENTIFICATION</scope>
</reference>
<keyword evidence="1" id="KW-0547">Nucleotide-binding</keyword>
<dbReference type="AlphaFoldDB" id="A0A0M3J071"/>
<dbReference type="InterPro" id="IPR011009">
    <property type="entry name" value="Kinase-like_dom_sf"/>
</dbReference>
<feature type="binding site" evidence="1">
    <location>
        <position position="139"/>
    </location>
    <ligand>
        <name>ATP</name>
        <dbReference type="ChEBI" id="CHEBI:30616"/>
    </ligand>
</feature>
<evidence type="ECO:0000256" key="1">
    <source>
        <dbReference type="PROSITE-ProRule" id="PRU10141"/>
    </source>
</evidence>
<keyword evidence="1" id="KW-0067">ATP-binding</keyword>
<dbReference type="GO" id="GO:0005524">
    <property type="term" value="F:ATP binding"/>
    <property type="evidence" value="ECO:0007669"/>
    <property type="project" value="UniProtKB-UniRule"/>
</dbReference>
<accession>A0A0M3J071</accession>
<dbReference type="PROSITE" id="PS00107">
    <property type="entry name" value="PROTEIN_KINASE_ATP"/>
    <property type="match status" value="1"/>
</dbReference>
<evidence type="ECO:0000313" key="2">
    <source>
        <dbReference type="EMBL" id="VDK18106.1"/>
    </source>
</evidence>
<dbReference type="OrthoDB" id="5913378at2759"/>
<name>A0A0M3J071_ANISI</name>
<dbReference type="Proteomes" id="UP000267096">
    <property type="component" value="Unassembled WGS sequence"/>
</dbReference>
<dbReference type="SUPFAM" id="SSF56112">
    <property type="entry name" value="Protein kinase-like (PK-like)"/>
    <property type="match status" value="1"/>
</dbReference>
<dbReference type="InterPro" id="IPR017441">
    <property type="entry name" value="Protein_kinase_ATP_BS"/>
</dbReference>
<sequence length="188" mass="20182">MADWTMRLPMSPFQKDLSTSNFLASLCSPLSSSLSSSESCSSISSESSASSNSLTPSVQFVASKQCQALILSPVRVANFFATRKRLYKKDVRRQLASEGAAAASNDGQDINNNSNISLGEGGFGAVFRSSYNNHDVAIKQLYQKRHSPSSDFVSLCAELNAFRLPPSPYVVPILSFTSSGTSIQASFS</sequence>
<evidence type="ECO:0000313" key="4">
    <source>
        <dbReference type="WBParaSite" id="ASIM_0000090701-mRNA-1"/>
    </source>
</evidence>
<reference evidence="2 3" key="2">
    <citation type="submission" date="2018-11" db="EMBL/GenBank/DDBJ databases">
        <authorList>
            <consortium name="Pathogen Informatics"/>
        </authorList>
    </citation>
    <scope>NUCLEOTIDE SEQUENCE [LARGE SCALE GENOMIC DNA]</scope>
</reference>